<dbReference type="Proteomes" id="UP000011713">
    <property type="component" value="Unassembled WGS sequence"/>
</dbReference>
<reference evidence="2" key="2">
    <citation type="submission" date="2015-06" db="UniProtKB">
        <authorList>
            <consortium name="EnsemblProtists"/>
        </authorList>
    </citation>
    <scope>IDENTIFICATION</scope>
    <source>
        <strain evidence="2">Emoy2</strain>
    </source>
</reference>
<keyword evidence="3" id="KW-1185">Reference proteome</keyword>
<accession>M4BLF6</accession>
<proteinExistence type="predicted"/>
<feature type="compositionally biased region" description="Polar residues" evidence="1">
    <location>
        <begin position="85"/>
        <end position="99"/>
    </location>
</feature>
<sequence>MNKRVEGSMKRQLLLWNVAKKKKKEKAEKAAGKTKTRSVGCCSPCPCRCIGKSDVGNLQWQSIVPERTSQEMDQLKRKKRHTHTHAQSSRSTKVASRTWSTCDNGRLRAPTSGLMFEMSIM</sequence>
<dbReference type="EnsemblProtists" id="HpaT807241">
    <property type="protein sequence ID" value="HpaP807241"/>
    <property type="gene ID" value="HpaG807241"/>
</dbReference>
<name>M4BLF6_HYAAE</name>
<evidence type="ECO:0000313" key="2">
    <source>
        <dbReference type="EnsemblProtists" id="HpaP807241"/>
    </source>
</evidence>
<dbReference type="VEuPathDB" id="FungiDB:HpaG807241"/>
<dbReference type="EMBL" id="JH598381">
    <property type="status" value="NOT_ANNOTATED_CDS"/>
    <property type="molecule type" value="Genomic_DNA"/>
</dbReference>
<evidence type="ECO:0000256" key="1">
    <source>
        <dbReference type="SAM" id="MobiDB-lite"/>
    </source>
</evidence>
<protein>
    <submittedName>
        <fullName evidence="2">Uncharacterized protein</fullName>
    </submittedName>
</protein>
<dbReference type="InParanoid" id="M4BLF6"/>
<organism evidence="2 3">
    <name type="scientific">Hyaloperonospora arabidopsidis (strain Emoy2)</name>
    <name type="common">Downy mildew agent</name>
    <name type="synonym">Peronospora arabidopsidis</name>
    <dbReference type="NCBI Taxonomy" id="559515"/>
    <lineage>
        <taxon>Eukaryota</taxon>
        <taxon>Sar</taxon>
        <taxon>Stramenopiles</taxon>
        <taxon>Oomycota</taxon>
        <taxon>Peronosporomycetes</taxon>
        <taxon>Peronosporales</taxon>
        <taxon>Peronosporaceae</taxon>
        <taxon>Hyaloperonospora</taxon>
    </lineage>
</organism>
<evidence type="ECO:0000313" key="3">
    <source>
        <dbReference type="Proteomes" id="UP000011713"/>
    </source>
</evidence>
<dbReference type="HOGENOM" id="CLU_2042585_0_0_1"/>
<dbReference type="AlphaFoldDB" id="M4BLF6"/>
<reference evidence="3" key="1">
    <citation type="journal article" date="2010" name="Science">
        <title>Signatures of adaptation to obligate biotrophy in the Hyaloperonospora arabidopsidis genome.</title>
        <authorList>
            <person name="Baxter L."/>
            <person name="Tripathy S."/>
            <person name="Ishaque N."/>
            <person name="Boot N."/>
            <person name="Cabral A."/>
            <person name="Kemen E."/>
            <person name="Thines M."/>
            <person name="Ah-Fong A."/>
            <person name="Anderson R."/>
            <person name="Badejoko W."/>
            <person name="Bittner-Eddy P."/>
            <person name="Boore J.L."/>
            <person name="Chibucos M.C."/>
            <person name="Coates M."/>
            <person name="Dehal P."/>
            <person name="Delehaunty K."/>
            <person name="Dong S."/>
            <person name="Downton P."/>
            <person name="Dumas B."/>
            <person name="Fabro G."/>
            <person name="Fronick C."/>
            <person name="Fuerstenberg S.I."/>
            <person name="Fulton L."/>
            <person name="Gaulin E."/>
            <person name="Govers F."/>
            <person name="Hughes L."/>
            <person name="Humphray S."/>
            <person name="Jiang R.H."/>
            <person name="Judelson H."/>
            <person name="Kamoun S."/>
            <person name="Kyung K."/>
            <person name="Meijer H."/>
            <person name="Minx P."/>
            <person name="Morris P."/>
            <person name="Nelson J."/>
            <person name="Phuntumart V."/>
            <person name="Qutob D."/>
            <person name="Rehmany A."/>
            <person name="Rougon-Cardoso A."/>
            <person name="Ryden P."/>
            <person name="Torto-Alalibo T."/>
            <person name="Studholme D."/>
            <person name="Wang Y."/>
            <person name="Win J."/>
            <person name="Wood J."/>
            <person name="Clifton S.W."/>
            <person name="Rogers J."/>
            <person name="Van den Ackerveken G."/>
            <person name="Jones J.D."/>
            <person name="McDowell J.M."/>
            <person name="Beynon J."/>
            <person name="Tyler B.M."/>
        </authorList>
    </citation>
    <scope>NUCLEOTIDE SEQUENCE [LARGE SCALE GENOMIC DNA]</scope>
    <source>
        <strain evidence="3">Emoy2</strain>
    </source>
</reference>
<feature type="region of interest" description="Disordered" evidence="1">
    <location>
        <begin position="69"/>
        <end position="99"/>
    </location>
</feature>